<feature type="domain" description="Fe2OG dioxygenase" evidence="2">
    <location>
        <begin position="124"/>
        <end position="237"/>
    </location>
</feature>
<dbReference type="AlphaFoldDB" id="A0A1H3U7R8"/>
<sequence length="238" mass="26942">MIDTALETRLACENWSEHLHRVNASGFSVIENLLDPDVCQGLIDSYCEPAIFRSCINMGSHGFGLGQYKYFAYPLPPIIATLRSCVYPQMVPLANYWNTKLGLEPPYPERHEDFLSQCHDARQERPTPLLLRYGAGDYNCLHRDLYGDILFPVQMAILLSEPNDDFSGGEFVLTEQRPRMQSRVSVVPLRKGDAVIFAVNRRPVKGARGFYSVFTRHGVSEVRAGDRFTLGVIFHDAQ</sequence>
<dbReference type="RefSeq" id="WP_204839893.1">
    <property type="nucleotide sequence ID" value="NZ_FNOX01000013.1"/>
</dbReference>
<dbReference type="EMBL" id="FNOX01000013">
    <property type="protein sequence ID" value="SDZ58504.1"/>
    <property type="molecule type" value="Genomic_DNA"/>
</dbReference>
<evidence type="ECO:0000313" key="3">
    <source>
        <dbReference type="EMBL" id="SDZ58504.1"/>
    </source>
</evidence>
<reference evidence="3 4" key="1">
    <citation type="submission" date="2016-10" db="EMBL/GenBank/DDBJ databases">
        <authorList>
            <person name="de Groot N.N."/>
        </authorList>
    </citation>
    <scope>NUCLEOTIDE SEQUENCE [LARGE SCALE GENOMIC DNA]</scope>
    <source>
        <strain evidence="3 4">ICMP 14252</strain>
    </source>
</reference>
<dbReference type="PROSITE" id="PS51471">
    <property type="entry name" value="FE2OG_OXY"/>
    <property type="match status" value="1"/>
</dbReference>
<dbReference type="GO" id="GO:0046872">
    <property type="term" value="F:metal ion binding"/>
    <property type="evidence" value="ECO:0007669"/>
    <property type="project" value="UniProtKB-KW"/>
</dbReference>
<comment type="similarity">
    <text evidence="1">Belongs to the iron/ascorbate-dependent oxidoreductase family.</text>
</comment>
<evidence type="ECO:0000259" key="2">
    <source>
        <dbReference type="PROSITE" id="PS51471"/>
    </source>
</evidence>
<keyword evidence="1" id="KW-0479">Metal-binding</keyword>
<name>A0A1H3U7R8_9PSED</name>
<dbReference type="GO" id="GO:0016491">
    <property type="term" value="F:oxidoreductase activity"/>
    <property type="evidence" value="ECO:0007669"/>
    <property type="project" value="UniProtKB-KW"/>
</dbReference>
<keyword evidence="1" id="KW-0408">Iron</keyword>
<dbReference type="Gene3D" id="2.60.120.620">
    <property type="entry name" value="q2cbj1_9rhob like domain"/>
    <property type="match status" value="1"/>
</dbReference>
<keyword evidence="1" id="KW-0560">Oxidoreductase</keyword>
<dbReference type="InterPro" id="IPR018655">
    <property type="entry name" value="DUF2086"/>
</dbReference>
<dbReference type="Proteomes" id="UP000182902">
    <property type="component" value="Unassembled WGS sequence"/>
</dbReference>
<organism evidence="3 4">
    <name type="scientific">Pseudomonas salomonii</name>
    <dbReference type="NCBI Taxonomy" id="191391"/>
    <lineage>
        <taxon>Bacteria</taxon>
        <taxon>Pseudomonadati</taxon>
        <taxon>Pseudomonadota</taxon>
        <taxon>Gammaproteobacteria</taxon>
        <taxon>Pseudomonadales</taxon>
        <taxon>Pseudomonadaceae</taxon>
        <taxon>Pseudomonas</taxon>
    </lineage>
</organism>
<evidence type="ECO:0000256" key="1">
    <source>
        <dbReference type="RuleBase" id="RU003682"/>
    </source>
</evidence>
<dbReference type="InterPro" id="IPR005123">
    <property type="entry name" value="Oxoglu/Fe-dep_dioxygenase_dom"/>
</dbReference>
<protein>
    <recommendedName>
        <fullName evidence="2">Fe2OG dioxygenase domain-containing protein</fullName>
    </recommendedName>
</protein>
<gene>
    <name evidence="3" type="ORF">SAMN05216247_11389</name>
</gene>
<dbReference type="Pfam" id="PF09859">
    <property type="entry name" value="Oxygenase-NA"/>
    <property type="match status" value="1"/>
</dbReference>
<proteinExistence type="inferred from homology"/>
<accession>A0A1H3U7R8</accession>
<evidence type="ECO:0000313" key="4">
    <source>
        <dbReference type="Proteomes" id="UP000182902"/>
    </source>
</evidence>